<feature type="domain" description="FlgD Tudor-like" evidence="4">
    <location>
        <begin position="164"/>
        <end position="227"/>
    </location>
</feature>
<comment type="similarity">
    <text evidence="1 3">Belongs to the FlgD family.</text>
</comment>
<organism evidence="5 6">
    <name type="scientific">Psychrobacillus psychrodurans</name>
    <dbReference type="NCBI Taxonomy" id="126157"/>
    <lineage>
        <taxon>Bacteria</taxon>
        <taxon>Bacillati</taxon>
        <taxon>Bacillota</taxon>
        <taxon>Bacilli</taxon>
        <taxon>Bacillales</taxon>
        <taxon>Bacillaceae</taxon>
        <taxon>Psychrobacillus</taxon>
    </lineage>
</organism>
<proteinExistence type="inferred from homology"/>
<comment type="function">
    <text evidence="3">Required for flagellar hook formation. May act as a scaffolding protein.</text>
</comment>
<evidence type="ECO:0000256" key="2">
    <source>
        <dbReference type="ARBA" id="ARBA00022795"/>
    </source>
</evidence>
<reference evidence="5" key="1">
    <citation type="submission" date="2022-05" db="EMBL/GenBank/DDBJ databases">
        <authorList>
            <person name="Colautti A."/>
            <person name="Iacumin L."/>
        </authorList>
    </citation>
    <scope>NUCLEOTIDE SEQUENCE</scope>
    <source>
        <strain evidence="5">DSM 30747</strain>
    </source>
</reference>
<evidence type="ECO:0000313" key="6">
    <source>
        <dbReference type="Proteomes" id="UP001152172"/>
    </source>
</evidence>
<dbReference type="EMBL" id="JAMKBI010000003">
    <property type="protein sequence ID" value="MCZ8532780.1"/>
    <property type="molecule type" value="Genomic_DNA"/>
</dbReference>
<dbReference type="Pfam" id="PF13861">
    <property type="entry name" value="FLgD_tudor"/>
    <property type="match status" value="1"/>
</dbReference>
<comment type="caution">
    <text evidence="5">The sequence shown here is derived from an EMBL/GenBank/DDBJ whole genome shotgun (WGS) entry which is preliminary data.</text>
</comment>
<keyword evidence="2 3" id="KW-1005">Bacterial flagellum biogenesis</keyword>
<dbReference type="Pfam" id="PF03963">
    <property type="entry name" value="FlgD"/>
    <property type="match status" value="1"/>
</dbReference>
<keyword evidence="6" id="KW-1185">Reference proteome</keyword>
<sequence length="230" mass="24883">MAEMSKITDSMYLSNQAKKTPTTGNSTLGKDAFLKILMTQLQNQDPTKPMDDSQFIAQMAQFSSLEQMTNLTTAFEEFAAVQEQSQMIEFSNFVGKEVKWHELTDEKDEDGKPITNEGSGTITGIKFVNGGVEFTLADGKKITPGNISEVLSGSSSSNSNSLVDASQLIGKTVSYIPVTTETDKPKTDSTEETATEMTATVESVSKKDGNIVYNLSDGTAITADQITSIR</sequence>
<evidence type="ECO:0000256" key="1">
    <source>
        <dbReference type="ARBA" id="ARBA00010577"/>
    </source>
</evidence>
<gene>
    <name evidence="5" type="primary">flgD</name>
    <name evidence="5" type="ORF">M9R61_05380</name>
</gene>
<accession>A0A9X3L7T7</accession>
<dbReference type="InterPro" id="IPR005648">
    <property type="entry name" value="FlgD"/>
</dbReference>
<protein>
    <recommendedName>
        <fullName evidence="3">Basal-body rod modification protein FlgD</fullName>
    </recommendedName>
</protein>
<keyword evidence="5" id="KW-0969">Cilium</keyword>
<dbReference type="InterPro" id="IPR025963">
    <property type="entry name" value="FLgD_Tudor"/>
</dbReference>
<dbReference type="NCBIfam" id="NF007197">
    <property type="entry name" value="PRK09618.1"/>
    <property type="match status" value="1"/>
</dbReference>
<dbReference type="AlphaFoldDB" id="A0A9X3L7T7"/>
<evidence type="ECO:0000259" key="4">
    <source>
        <dbReference type="Pfam" id="PF13861"/>
    </source>
</evidence>
<dbReference type="Proteomes" id="UP001152172">
    <property type="component" value="Unassembled WGS sequence"/>
</dbReference>
<keyword evidence="5" id="KW-0966">Cell projection</keyword>
<evidence type="ECO:0000313" key="5">
    <source>
        <dbReference type="EMBL" id="MCZ8532780.1"/>
    </source>
</evidence>
<dbReference type="GO" id="GO:0044781">
    <property type="term" value="P:bacterial-type flagellum organization"/>
    <property type="evidence" value="ECO:0007669"/>
    <property type="project" value="UniProtKB-UniRule"/>
</dbReference>
<name>A0A9X3L7T7_9BACI</name>
<evidence type="ECO:0000256" key="3">
    <source>
        <dbReference type="RuleBase" id="RU362076"/>
    </source>
</evidence>
<keyword evidence="5" id="KW-0282">Flagellum</keyword>
<dbReference type="RefSeq" id="WP_269921297.1">
    <property type="nucleotide sequence ID" value="NZ_JAMKBI010000003.1"/>
</dbReference>